<evidence type="ECO:0000313" key="3">
    <source>
        <dbReference type="Proteomes" id="UP000765509"/>
    </source>
</evidence>
<feature type="compositionally biased region" description="Polar residues" evidence="1">
    <location>
        <begin position="19"/>
        <end position="29"/>
    </location>
</feature>
<reference evidence="2" key="1">
    <citation type="submission" date="2021-03" db="EMBL/GenBank/DDBJ databases">
        <title>Draft genome sequence of rust myrtle Austropuccinia psidii MF-1, a brazilian biotype.</title>
        <authorList>
            <person name="Quecine M.C."/>
            <person name="Pachon D.M.R."/>
            <person name="Bonatelli M.L."/>
            <person name="Correr F.H."/>
            <person name="Franceschini L.M."/>
            <person name="Leite T.F."/>
            <person name="Margarido G.R.A."/>
            <person name="Almeida C.A."/>
            <person name="Ferrarezi J.A."/>
            <person name="Labate C.A."/>
        </authorList>
    </citation>
    <scope>NUCLEOTIDE SEQUENCE</scope>
    <source>
        <strain evidence="2">MF-1</strain>
    </source>
</reference>
<dbReference type="Proteomes" id="UP000765509">
    <property type="component" value="Unassembled WGS sequence"/>
</dbReference>
<gene>
    <name evidence="2" type="ORF">O181_119248</name>
</gene>
<dbReference type="OrthoDB" id="2749819at2759"/>
<accession>A0A9Q3KDR6</accession>
<evidence type="ECO:0000256" key="1">
    <source>
        <dbReference type="SAM" id="MobiDB-lite"/>
    </source>
</evidence>
<proteinExistence type="predicted"/>
<protein>
    <submittedName>
        <fullName evidence="2">Uncharacterized protein</fullName>
    </submittedName>
</protein>
<dbReference type="AlphaFoldDB" id="A0A9Q3KDR6"/>
<feature type="compositionally biased region" description="Basic residues" evidence="1">
    <location>
        <begin position="9"/>
        <end position="18"/>
    </location>
</feature>
<keyword evidence="3" id="KW-1185">Reference proteome</keyword>
<comment type="caution">
    <text evidence="2">The sequence shown here is derived from an EMBL/GenBank/DDBJ whole genome shotgun (WGS) entry which is preliminary data.</text>
</comment>
<name>A0A9Q3KDR6_9BASI</name>
<evidence type="ECO:0000313" key="2">
    <source>
        <dbReference type="EMBL" id="MBW0579533.1"/>
    </source>
</evidence>
<sequence length="229" mass="26547">MQDILTTQRQKKGQRRVSKSYTPGGNPSEPTLPRHVRPEESPSSPTPGPRAASTPETEPSLKTNKRRAFFSTPTYPSPLQHQILRQERHVVKIKAKYYNLNFNLEEVKKFIRKVERIAQIEGPREEDLEMEMSFWTTDSKISDDIRAIPGYDEGSWNQIKKDLITKWGRVDPERRYKKESLITVLNDTQDAGGISTLSQYKGLIGEYGTVITYLLRYKYIPKDNMFHED</sequence>
<dbReference type="EMBL" id="AVOT02105296">
    <property type="protein sequence ID" value="MBW0579533.1"/>
    <property type="molecule type" value="Genomic_DNA"/>
</dbReference>
<feature type="region of interest" description="Disordered" evidence="1">
    <location>
        <begin position="1"/>
        <end position="64"/>
    </location>
</feature>
<organism evidence="2 3">
    <name type="scientific">Austropuccinia psidii MF-1</name>
    <dbReference type="NCBI Taxonomy" id="1389203"/>
    <lineage>
        <taxon>Eukaryota</taxon>
        <taxon>Fungi</taxon>
        <taxon>Dikarya</taxon>
        <taxon>Basidiomycota</taxon>
        <taxon>Pucciniomycotina</taxon>
        <taxon>Pucciniomycetes</taxon>
        <taxon>Pucciniales</taxon>
        <taxon>Sphaerophragmiaceae</taxon>
        <taxon>Austropuccinia</taxon>
    </lineage>
</organism>